<evidence type="ECO:0000313" key="2">
    <source>
        <dbReference type="Proteomes" id="UP001500466"/>
    </source>
</evidence>
<keyword evidence="2" id="KW-1185">Reference proteome</keyword>
<dbReference type="InterPro" id="IPR006764">
    <property type="entry name" value="SAM_dep_MeTrfase_SAV2177_type"/>
</dbReference>
<dbReference type="EMBL" id="BAABHS010000051">
    <property type="protein sequence ID" value="GAA4994208.1"/>
    <property type="molecule type" value="Genomic_DNA"/>
</dbReference>
<evidence type="ECO:0000313" key="1">
    <source>
        <dbReference type="EMBL" id="GAA4994208.1"/>
    </source>
</evidence>
<sequence>MTTQQASEPWRLPRGDEVETHVPQGIDTSKAHPARMYDYFLGGKNNFAADRAAAEQIMAGAPEVPIVVRASRDFLARAVRSAVADYGMTQFLDIGTGIPAPGNIHEVAQAILPEARVAYVDNDPIVLAHARALIAGDPRGRTGIMQADVREPEKILAAPEVREVIDFDEPVVVVLSMVLHFLRDSEDPDGIVATLRDALAPGSMLIFTHVTYRTEELKRFAEEVYDKASAPVVPRTRERIEELLDGFAPVEPGLVKVIAWRPDPEGPEPTPEELDTMTVYGAVAHLV</sequence>
<dbReference type="InterPro" id="IPR029063">
    <property type="entry name" value="SAM-dependent_MTases_sf"/>
</dbReference>
<dbReference type="Pfam" id="PF04672">
    <property type="entry name" value="Methyltransf_19"/>
    <property type="match status" value="1"/>
</dbReference>
<proteinExistence type="predicted"/>
<dbReference type="SUPFAM" id="SSF53335">
    <property type="entry name" value="S-adenosyl-L-methionine-dependent methyltransferases"/>
    <property type="match status" value="1"/>
</dbReference>
<keyword evidence="1" id="KW-0808">Transferase</keyword>
<dbReference type="CDD" id="cd02440">
    <property type="entry name" value="AdoMet_MTases"/>
    <property type="match status" value="1"/>
</dbReference>
<organism evidence="1 2">
    <name type="scientific">Yinghuangia aomiensis</name>
    <dbReference type="NCBI Taxonomy" id="676205"/>
    <lineage>
        <taxon>Bacteria</taxon>
        <taxon>Bacillati</taxon>
        <taxon>Actinomycetota</taxon>
        <taxon>Actinomycetes</taxon>
        <taxon>Kitasatosporales</taxon>
        <taxon>Streptomycetaceae</taxon>
        <taxon>Yinghuangia</taxon>
    </lineage>
</organism>
<reference evidence="2" key="1">
    <citation type="journal article" date="2019" name="Int. J. Syst. Evol. Microbiol.">
        <title>The Global Catalogue of Microorganisms (GCM) 10K type strain sequencing project: providing services to taxonomists for standard genome sequencing and annotation.</title>
        <authorList>
            <consortium name="The Broad Institute Genomics Platform"/>
            <consortium name="The Broad Institute Genome Sequencing Center for Infectious Disease"/>
            <person name="Wu L."/>
            <person name="Ma J."/>
        </authorList>
    </citation>
    <scope>NUCLEOTIDE SEQUENCE [LARGE SCALE GENOMIC DNA]</scope>
    <source>
        <strain evidence="2">JCM 17986</strain>
    </source>
</reference>
<dbReference type="Proteomes" id="UP001500466">
    <property type="component" value="Unassembled WGS sequence"/>
</dbReference>
<dbReference type="RefSeq" id="WP_345680680.1">
    <property type="nucleotide sequence ID" value="NZ_BAABHS010000051.1"/>
</dbReference>
<comment type="caution">
    <text evidence="1">The sequence shown here is derived from an EMBL/GenBank/DDBJ whole genome shotgun (WGS) entry which is preliminary data.</text>
</comment>
<protein>
    <submittedName>
        <fullName evidence="1">SAM-dependent methyltransferase</fullName>
    </submittedName>
</protein>
<gene>
    <name evidence="1" type="ORF">GCM10023205_78690</name>
</gene>
<name>A0ABP9ICP2_9ACTN</name>
<accession>A0ABP9ICP2</accession>
<dbReference type="PIRSF" id="PIRSF017393">
    <property type="entry name" value="MTase_SAV2177"/>
    <property type="match status" value="1"/>
</dbReference>
<dbReference type="Gene3D" id="3.40.50.150">
    <property type="entry name" value="Vaccinia Virus protein VP39"/>
    <property type="match status" value="1"/>
</dbReference>
<dbReference type="GO" id="GO:0032259">
    <property type="term" value="P:methylation"/>
    <property type="evidence" value="ECO:0007669"/>
    <property type="project" value="UniProtKB-KW"/>
</dbReference>
<dbReference type="GO" id="GO:0008168">
    <property type="term" value="F:methyltransferase activity"/>
    <property type="evidence" value="ECO:0007669"/>
    <property type="project" value="UniProtKB-KW"/>
</dbReference>
<keyword evidence="1" id="KW-0489">Methyltransferase</keyword>